<organism evidence="8 9">
    <name type="scientific">Kalanchoe fedtschenkoi</name>
    <name type="common">Lavender scallops</name>
    <name type="synonym">South American air plant</name>
    <dbReference type="NCBI Taxonomy" id="63787"/>
    <lineage>
        <taxon>Eukaryota</taxon>
        <taxon>Viridiplantae</taxon>
        <taxon>Streptophyta</taxon>
        <taxon>Embryophyta</taxon>
        <taxon>Tracheophyta</taxon>
        <taxon>Spermatophyta</taxon>
        <taxon>Magnoliopsida</taxon>
        <taxon>eudicotyledons</taxon>
        <taxon>Gunneridae</taxon>
        <taxon>Pentapetalae</taxon>
        <taxon>Saxifragales</taxon>
        <taxon>Crassulaceae</taxon>
        <taxon>Kalanchoe</taxon>
    </lineage>
</organism>
<protein>
    <recommendedName>
        <fullName evidence="7">TF-B3 domain-containing protein</fullName>
    </recommendedName>
</protein>
<dbReference type="CDD" id="cd10015">
    <property type="entry name" value="BfiI_C_EcoRII_N_B3"/>
    <property type="match status" value="1"/>
</dbReference>
<dbReference type="PANTHER" id="PTHR31140:SF81">
    <property type="entry name" value="B3 DOMAIN-CONTAINING TRANSCRIPTION FACTOR ABI3"/>
    <property type="match status" value="1"/>
</dbReference>
<dbReference type="PROSITE" id="PS50863">
    <property type="entry name" value="B3"/>
    <property type="match status" value="1"/>
</dbReference>
<dbReference type="Gramene" id="Kaladp0015s0116.1.v1.1">
    <property type="protein sequence ID" value="Kaladp0015s0116.1.v1.1"/>
    <property type="gene ID" value="Kaladp0015s0116.v1.1"/>
</dbReference>
<feature type="region of interest" description="Disordered" evidence="6">
    <location>
        <begin position="209"/>
        <end position="237"/>
    </location>
</feature>
<feature type="region of interest" description="Disordered" evidence="6">
    <location>
        <begin position="724"/>
        <end position="776"/>
    </location>
</feature>
<evidence type="ECO:0000256" key="4">
    <source>
        <dbReference type="ARBA" id="ARBA00023163"/>
    </source>
</evidence>
<feature type="region of interest" description="Disordered" evidence="6">
    <location>
        <begin position="110"/>
        <end position="164"/>
    </location>
</feature>
<evidence type="ECO:0000313" key="9">
    <source>
        <dbReference type="Proteomes" id="UP000594263"/>
    </source>
</evidence>
<dbReference type="GO" id="GO:0003677">
    <property type="term" value="F:DNA binding"/>
    <property type="evidence" value="ECO:0007669"/>
    <property type="project" value="UniProtKB-KW"/>
</dbReference>
<feature type="domain" description="TF-B3" evidence="7">
    <location>
        <begin position="624"/>
        <end position="726"/>
    </location>
</feature>
<evidence type="ECO:0000256" key="3">
    <source>
        <dbReference type="ARBA" id="ARBA00023125"/>
    </source>
</evidence>
<keyword evidence="5" id="KW-0539">Nucleus</keyword>
<feature type="compositionally biased region" description="Basic and acidic residues" evidence="6">
    <location>
        <begin position="760"/>
        <end position="776"/>
    </location>
</feature>
<sequence length="776" mass="84562">MVTKAGVGLEEGGRRSDNLMHAAPPDAVEVDGDDVMVDFSCFGGYSSAEAAMEEADHQDLMENAAAIFCDDLIPPLPDFQCMSSSSSSSSSTVVKPVAYRSTASSSVSSSSSSWAVLRSDGEEQHNAGGECINNHQPQQVALSSTASMEMHPQSGQSNRLDEGDDIGCMDVMETLSYMDLLDENGQVWDYSDSPVFDCNREEAFQCNREAENQPQQPHAAAATASEFVHEKGDNSEGLDKSEDLAMVFFEWLKSNKESVSAEDLRSIKLKKSTVESAAKRLGNGKEGMKRLLQLILEWVQQHQLQRKRRREEEAAAAATMVGGQAGFPNQPYPVQYPTQPFQSPDADFSNSNLQPDPIGFTGAVNPPPWSVGSGAGFDHMVAVGVPAAGAGYVGGGDPFGHLSNMVDQPAATPWPAAAPPFCMNYSDNARSVQNLSPVALQQAYPFGAGAFNQYPYQYYPAVGNGSTFNGPASDDGLARTGSSATKEARKKRMARQRRFSSHHRHHYHHHNHNSSSNSHGHHHVNNGQSNQMNMAVGTSPRGRVNMEENYANIGQPPGGGNWACWGNAAAPPPAPLPLVPNVAKSFQVNEVCHSPLQQPQNYQRPNAPERRPGLKAEKNLRFLLQKVLKQSDVGSLGRIVLPKKEAETHLPQLTARDGINIAMEDIGTSNVWNMRYRFWPNNKSRMYLLENTGDFVKSNGLQEGDFIVIYSDIKCGKYMIRGVKVRQQGPRPDNRRSGKALKKNPASTSNGPSPSPNNTPHKETSPKPDMIKELEA</sequence>
<feature type="region of interest" description="Disordered" evidence="6">
    <location>
        <begin position="1"/>
        <end position="21"/>
    </location>
</feature>
<feature type="compositionally biased region" description="Low complexity" evidence="6">
    <location>
        <begin position="744"/>
        <end position="759"/>
    </location>
</feature>
<dbReference type="OMA" id="PAFFMEW"/>
<dbReference type="Pfam" id="PF02362">
    <property type="entry name" value="B3"/>
    <property type="match status" value="1"/>
</dbReference>
<name>A0A7N0SZJ3_KALFE</name>
<evidence type="ECO:0000313" key="8">
    <source>
        <dbReference type="EnsemblPlants" id="Kaladp0015s0116.1.v1.1"/>
    </source>
</evidence>
<proteinExistence type="predicted"/>
<dbReference type="GO" id="GO:0005634">
    <property type="term" value="C:nucleus"/>
    <property type="evidence" value="ECO:0007669"/>
    <property type="project" value="UniProtKB-SubCell"/>
</dbReference>
<dbReference type="AlphaFoldDB" id="A0A7N0SZJ3"/>
<dbReference type="Gene3D" id="2.40.330.10">
    <property type="entry name" value="DNA-binding pseudobarrel domain"/>
    <property type="match status" value="1"/>
</dbReference>
<feature type="compositionally biased region" description="Basic residues" evidence="6">
    <location>
        <begin position="488"/>
        <end position="512"/>
    </location>
</feature>
<keyword evidence="2" id="KW-0805">Transcription regulation</keyword>
<dbReference type="PANTHER" id="PTHR31140">
    <property type="entry name" value="B3 DOMAIN-CONTAINING TRANSCRIPTION FACTOR ABI3"/>
    <property type="match status" value="1"/>
</dbReference>
<dbReference type="InterPro" id="IPR003340">
    <property type="entry name" value="B3_DNA-bd"/>
</dbReference>
<accession>A0A7N0SZJ3</accession>
<dbReference type="EnsemblPlants" id="Kaladp0015s0116.1.v1.1">
    <property type="protein sequence ID" value="Kaladp0015s0116.1.v1.1"/>
    <property type="gene ID" value="Kaladp0015s0116.v1.1"/>
</dbReference>
<evidence type="ECO:0000256" key="5">
    <source>
        <dbReference type="ARBA" id="ARBA00023242"/>
    </source>
</evidence>
<keyword evidence="4" id="KW-0804">Transcription</keyword>
<feature type="region of interest" description="Disordered" evidence="6">
    <location>
        <begin position="470"/>
        <end position="539"/>
    </location>
</feature>
<keyword evidence="3" id="KW-0238">DNA-binding</keyword>
<evidence type="ECO:0000256" key="6">
    <source>
        <dbReference type="SAM" id="MobiDB-lite"/>
    </source>
</evidence>
<dbReference type="Proteomes" id="UP000594263">
    <property type="component" value="Unplaced"/>
</dbReference>
<dbReference type="FunFam" id="2.40.330.10:FF:000003">
    <property type="entry name" value="B3 domain-containing transcription factor FUS3"/>
    <property type="match status" value="1"/>
</dbReference>
<dbReference type="SUPFAM" id="SSF101936">
    <property type="entry name" value="DNA-binding pseudobarrel domain"/>
    <property type="match status" value="1"/>
</dbReference>
<feature type="compositionally biased region" description="Basic and acidic residues" evidence="6">
    <location>
        <begin position="227"/>
        <end position="237"/>
    </location>
</feature>
<comment type="subcellular location">
    <subcellularLocation>
        <location evidence="1">Nucleus</location>
    </subcellularLocation>
</comment>
<dbReference type="GO" id="GO:0003700">
    <property type="term" value="F:DNA-binding transcription factor activity"/>
    <property type="evidence" value="ECO:0007669"/>
    <property type="project" value="InterPro"/>
</dbReference>
<dbReference type="InterPro" id="IPR015300">
    <property type="entry name" value="DNA-bd_pseudobarrel_sf"/>
</dbReference>
<evidence type="ECO:0000259" key="7">
    <source>
        <dbReference type="PROSITE" id="PS50863"/>
    </source>
</evidence>
<feature type="compositionally biased region" description="Polar residues" evidence="6">
    <location>
        <begin position="133"/>
        <end position="158"/>
    </location>
</feature>
<reference evidence="8" key="1">
    <citation type="submission" date="2021-01" db="UniProtKB">
        <authorList>
            <consortium name="EnsemblPlants"/>
        </authorList>
    </citation>
    <scope>IDENTIFICATION</scope>
</reference>
<evidence type="ECO:0000256" key="2">
    <source>
        <dbReference type="ARBA" id="ARBA00023015"/>
    </source>
</evidence>
<keyword evidence="9" id="KW-1185">Reference proteome</keyword>
<evidence type="ECO:0000256" key="1">
    <source>
        <dbReference type="ARBA" id="ARBA00004123"/>
    </source>
</evidence>
<dbReference type="SMART" id="SM01019">
    <property type="entry name" value="B3"/>
    <property type="match status" value="1"/>
</dbReference>
<dbReference type="InterPro" id="IPR044800">
    <property type="entry name" value="LEC2-like"/>
</dbReference>